<evidence type="ECO:0000313" key="7">
    <source>
        <dbReference type="EMBL" id="GGJ53376.1"/>
    </source>
</evidence>
<dbReference type="InterPro" id="IPR000515">
    <property type="entry name" value="MetI-like"/>
</dbReference>
<protein>
    <submittedName>
        <fullName evidence="7">Peptide ABC transporter permease</fullName>
    </submittedName>
</protein>
<evidence type="ECO:0000313" key="8">
    <source>
        <dbReference type="Proteomes" id="UP000632222"/>
    </source>
</evidence>
<dbReference type="InterPro" id="IPR025966">
    <property type="entry name" value="OppC_N"/>
</dbReference>
<proteinExistence type="inferred from homology"/>
<dbReference type="PANTHER" id="PTHR43839">
    <property type="entry name" value="OPPC IN A BINDING PROTEIN-DEPENDENT TRANSPORT SYSTEM"/>
    <property type="match status" value="1"/>
</dbReference>
<dbReference type="PANTHER" id="PTHR43839:SF1">
    <property type="entry name" value="OPPC IN A BINDING PROTEIN-DEPENDENT TRANSPORT SYSTEM"/>
    <property type="match status" value="1"/>
</dbReference>
<dbReference type="RefSeq" id="WP_189007150.1">
    <property type="nucleotide sequence ID" value="NZ_BMOD01000026.1"/>
</dbReference>
<sequence length="381" mass="42707">MSQVMPNVQKPSKSTTESLSLWQIAWKQFRKHPMARAGMWILALLYGIALFAGFLAPYSPTEYDSGPNRVTWVPPAKIHFVDDSGKWSRPFIYPLKRETDLETFRDIYTEDKTQKQEVQFLVHRPEASYKFLGLIKSDLHLFGVQGDQKLFLWGSDNLGRDQFSRIMYGSVISLTIGILATIFSVVLGLIMGGIAGFFGGWVDTIIMRFVEVLAAIPSLFLLFTLRALFPIEMDPLFILYLIIAILAFVGWGGIARAVRSQLLRTREQEFVHAAVSLGASNTRIIGRHMLPDTLSYTIVVVSLLIPGFILEESGLSFLGIGVVEPYSSWGSLLKLAQDGGFESITGRPWTLIPGIFILLAITAWQFVGDGLRDAFDPRKRH</sequence>
<feature type="transmembrane region" description="Helical" evidence="5">
    <location>
        <begin position="209"/>
        <end position="231"/>
    </location>
</feature>
<feature type="domain" description="ABC transmembrane type-1" evidence="6">
    <location>
        <begin position="170"/>
        <end position="368"/>
    </location>
</feature>
<comment type="caution">
    <text evidence="7">The sequence shown here is derived from an EMBL/GenBank/DDBJ whole genome shotgun (WGS) entry which is preliminary data.</text>
</comment>
<gene>
    <name evidence="7" type="ORF">GCM10008938_44250</name>
</gene>
<evidence type="ECO:0000259" key="6">
    <source>
        <dbReference type="PROSITE" id="PS50928"/>
    </source>
</evidence>
<comment type="subcellular location">
    <subcellularLocation>
        <location evidence="5">Cell membrane</location>
        <topology evidence="5">Multi-pass membrane protein</topology>
    </subcellularLocation>
    <subcellularLocation>
        <location evidence="1">Membrane</location>
        <topology evidence="1">Multi-pass membrane protein</topology>
    </subcellularLocation>
</comment>
<dbReference type="Gene3D" id="1.10.3720.10">
    <property type="entry name" value="MetI-like"/>
    <property type="match status" value="1"/>
</dbReference>
<keyword evidence="4 5" id="KW-0472">Membrane</keyword>
<feature type="transmembrane region" description="Helical" evidence="5">
    <location>
        <begin position="293"/>
        <end position="310"/>
    </location>
</feature>
<dbReference type="Proteomes" id="UP000632222">
    <property type="component" value="Unassembled WGS sequence"/>
</dbReference>
<evidence type="ECO:0000256" key="3">
    <source>
        <dbReference type="ARBA" id="ARBA00022989"/>
    </source>
</evidence>
<keyword evidence="8" id="KW-1185">Reference proteome</keyword>
<keyword evidence="5" id="KW-0813">Transport</keyword>
<dbReference type="PROSITE" id="PS50928">
    <property type="entry name" value="ABC_TM1"/>
    <property type="match status" value="1"/>
</dbReference>
<comment type="similarity">
    <text evidence="5">Belongs to the binding-protein-dependent transport system permease family.</text>
</comment>
<dbReference type="EMBL" id="BMOD01000026">
    <property type="protein sequence ID" value="GGJ53376.1"/>
    <property type="molecule type" value="Genomic_DNA"/>
</dbReference>
<keyword evidence="2 5" id="KW-0812">Transmembrane</keyword>
<evidence type="ECO:0000256" key="1">
    <source>
        <dbReference type="ARBA" id="ARBA00004141"/>
    </source>
</evidence>
<dbReference type="InterPro" id="IPR035906">
    <property type="entry name" value="MetI-like_sf"/>
</dbReference>
<dbReference type="SUPFAM" id="SSF161098">
    <property type="entry name" value="MetI-like"/>
    <property type="match status" value="1"/>
</dbReference>
<evidence type="ECO:0000256" key="4">
    <source>
        <dbReference type="ARBA" id="ARBA00023136"/>
    </source>
</evidence>
<dbReference type="Pfam" id="PF00528">
    <property type="entry name" value="BPD_transp_1"/>
    <property type="match status" value="1"/>
</dbReference>
<dbReference type="CDD" id="cd06261">
    <property type="entry name" value="TM_PBP2"/>
    <property type="match status" value="1"/>
</dbReference>
<name>A0ABQ2DC99_9DEIO</name>
<evidence type="ECO:0000256" key="2">
    <source>
        <dbReference type="ARBA" id="ARBA00022692"/>
    </source>
</evidence>
<feature type="transmembrane region" description="Helical" evidence="5">
    <location>
        <begin position="237"/>
        <end position="258"/>
    </location>
</feature>
<dbReference type="Pfam" id="PF12911">
    <property type="entry name" value="OppC_N"/>
    <property type="match status" value="1"/>
</dbReference>
<keyword evidence="3 5" id="KW-1133">Transmembrane helix</keyword>
<organism evidence="7 8">
    <name type="scientific">Deinococcus roseus</name>
    <dbReference type="NCBI Taxonomy" id="392414"/>
    <lineage>
        <taxon>Bacteria</taxon>
        <taxon>Thermotogati</taxon>
        <taxon>Deinococcota</taxon>
        <taxon>Deinococci</taxon>
        <taxon>Deinococcales</taxon>
        <taxon>Deinococcaceae</taxon>
        <taxon>Deinococcus</taxon>
    </lineage>
</organism>
<feature type="transmembrane region" description="Helical" evidence="5">
    <location>
        <begin position="351"/>
        <end position="371"/>
    </location>
</feature>
<feature type="transmembrane region" description="Helical" evidence="5">
    <location>
        <begin position="37"/>
        <end position="58"/>
    </location>
</feature>
<evidence type="ECO:0000256" key="5">
    <source>
        <dbReference type="RuleBase" id="RU363032"/>
    </source>
</evidence>
<reference evidence="8" key="1">
    <citation type="journal article" date="2019" name="Int. J. Syst. Evol. Microbiol.">
        <title>The Global Catalogue of Microorganisms (GCM) 10K type strain sequencing project: providing services to taxonomists for standard genome sequencing and annotation.</title>
        <authorList>
            <consortium name="The Broad Institute Genomics Platform"/>
            <consortium name="The Broad Institute Genome Sequencing Center for Infectious Disease"/>
            <person name="Wu L."/>
            <person name="Ma J."/>
        </authorList>
    </citation>
    <scope>NUCLEOTIDE SEQUENCE [LARGE SCALE GENOMIC DNA]</scope>
    <source>
        <strain evidence="8">JCM 14370</strain>
    </source>
</reference>
<accession>A0ABQ2DC99</accession>
<feature type="transmembrane region" description="Helical" evidence="5">
    <location>
        <begin position="166"/>
        <end position="197"/>
    </location>
</feature>